<dbReference type="AlphaFoldDB" id="A0A8H4ALP8"/>
<accession>A0A8H4ALP8</accession>
<evidence type="ECO:0000256" key="1">
    <source>
        <dbReference type="SAM" id="MobiDB-lite"/>
    </source>
</evidence>
<proteinExistence type="predicted"/>
<dbReference type="OrthoDB" id="2434299at2759"/>
<reference evidence="2 3" key="1">
    <citation type="journal article" date="2019" name="Environ. Microbiol.">
        <title>At the nexus of three kingdoms: the genome of the mycorrhizal fungus Gigaspora margarita provides insights into plant, endobacterial and fungal interactions.</title>
        <authorList>
            <person name="Venice F."/>
            <person name="Ghignone S."/>
            <person name="Salvioli di Fossalunga A."/>
            <person name="Amselem J."/>
            <person name="Novero M."/>
            <person name="Xianan X."/>
            <person name="Sedzielewska Toro K."/>
            <person name="Morin E."/>
            <person name="Lipzen A."/>
            <person name="Grigoriev I.V."/>
            <person name="Henrissat B."/>
            <person name="Martin F.M."/>
            <person name="Bonfante P."/>
        </authorList>
    </citation>
    <scope>NUCLEOTIDE SEQUENCE [LARGE SCALE GENOMIC DNA]</scope>
    <source>
        <strain evidence="2 3">BEG34</strain>
    </source>
</reference>
<evidence type="ECO:0000313" key="2">
    <source>
        <dbReference type="EMBL" id="KAF0510191.1"/>
    </source>
</evidence>
<dbReference type="EMBL" id="WTPW01000449">
    <property type="protein sequence ID" value="KAF0510191.1"/>
    <property type="molecule type" value="Genomic_DNA"/>
</dbReference>
<sequence>MEETLDGLAYVNESCRPKSNQFGIVGIQVAGEVIYLNVMVKDANGIPRYFHLDRAEIPLTMDTPWRIKPLIQYIIIINKCLLMEALEQAYTHPPRNVQPSTTVSSPRREGGKKKNKKERSIKESEKRFAKLEQKQLQNNAVDRLDNSSESIINASDPIINQCIGHASSADTTLENDTPASLVHTEVKSLEEKKMDDFHDSVYKERVSNEIIQSIKETKLRSQD</sequence>
<gene>
    <name evidence="2" type="ORF">F8M41_018449</name>
</gene>
<feature type="compositionally biased region" description="Basic and acidic residues" evidence="1">
    <location>
        <begin position="118"/>
        <end position="127"/>
    </location>
</feature>
<evidence type="ECO:0000313" key="3">
    <source>
        <dbReference type="Proteomes" id="UP000439903"/>
    </source>
</evidence>
<feature type="region of interest" description="Disordered" evidence="1">
    <location>
        <begin position="93"/>
        <end position="127"/>
    </location>
</feature>
<organism evidence="2 3">
    <name type="scientific">Gigaspora margarita</name>
    <dbReference type="NCBI Taxonomy" id="4874"/>
    <lineage>
        <taxon>Eukaryota</taxon>
        <taxon>Fungi</taxon>
        <taxon>Fungi incertae sedis</taxon>
        <taxon>Mucoromycota</taxon>
        <taxon>Glomeromycotina</taxon>
        <taxon>Glomeromycetes</taxon>
        <taxon>Diversisporales</taxon>
        <taxon>Gigasporaceae</taxon>
        <taxon>Gigaspora</taxon>
    </lineage>
</organism>
<name>A0A8H4ALP8_GIGMA</name>
<comment type="caution">
    <text evidence="2">The sequence shown here is derived from an EMBL/GenBank/DDBJ whole genome shotgun (WGS) entry which is preliminary data.</text>
</comment>
<protein>
    <submittedName>
        <fullName evidence="2">Uncharacterized protein</fullName>
    </submittedName>
</protein>
<keyword evidence="3" id="KW-1185">Reference proteome</keyword>
<dbReference type="Proteomes" id="UP000439903">
    <property type="component" value="Unassembled WGS sequence"/>
</dbReference>